<dbReference type="HAMAP" id="MF_00004">
    <property type="entry name" value="Aden_phosphoribosyltr"/>
    <property type="match status" value="1"/>
</dbReference>
<dbReference type="GO" id="GO:0003999">
    <property type="term" value="F:adenine phosphoribosyltransferase activity"/>
    <property type="evidence" value="ECO:0007669"/>
    <property type="project" value="UniProtKB-UniRule"/>
</dbReference>
<name>A0A2W5VTD9_9BACT</name>
<dbReference type="UniPathway" id="UPA00588">
    <property type="reaction ID" value="UER00646"/>
</dbReference>
<comment type="similarity">
    <text evidence="4 11">Belongs to the purine/pyrimidine phosphoribosyltransferase family.</text>
</comment>
<dbReference type="GO" id="GO:0044209">
    <property type="term" value="P:AMP salvage"/>
    <property type="evidence" value="ECO:0007669"/>
    <property type="project" value="UniProtKB-UniRule"/>
</dbReference>
<organism evidence="14 15">
    <name type="scientific">Archangium gephyra</name>
    <dbReference type="NCBI Taxonomy" id="48"/>
    <lineage>
        <taxon>Bacteria</taxon>
        <taxon>Pseudomonadati</taxon>
        <taxon>Myxococcota</taxon>
        <taxon>Myxococcia</taxon>
        <taxon>Myxococcales</taxon>
        <taxon>Cystobacterineae</taxon>
        <taxon>Archangiaceae</taxon>
        <taxon>Archangium</taxon>
    </lineage>
</organism>
<reference evidence="14 15" key="1">
    <citation type="submission" date="2017-08" db="EMBL/GenBank/DDBJ databases">
        <title>Infants hospitalized years apart are colonized by the same room-sourced microbial strains.</title>
        <authorList>
            <person name="Brooks B."/>
            <person name="Olm M.R."/>
            <person name="Firek B.A."/>
            <person name="Baker R."/>
            <person name="Thomas B.C."/>
            <person name="Morowitz M.J."/>
            <person name="Banfield J.F."/>
        </authorList>
    </citation>
    <scope>NUCLEOTIDE SEQUENCE [LARGE SCALE GENOMIC DNA]</scope>
    <source>
        <strain evidence="14">S2_003_000_R2_14</strain>
    </source>
</reference>
<dbReference type="InterPro" id="IPR050120">
    <property type="entry name" value="Adenine_PRTase"/>
</dbReference>
<dbReference type="EC" id="2.4.2.7" evidence="6 11"/>
<evidence type="ECO:0000256" key="9">
    <source>
        <dbReference type="ARBA" id="ARBA00022679"/>
    </source>
</evidence>
<dbReference type="Gene3D" id="3.40.50.2020">
    <property type="match status" value="1"/>
</dbReference>
<evidence type="ECO:0000256" key="8">
    <source>
        <dbReference type="ARBA" id="ARBA00022676"/>
    </source>
</evidence>
<dbReference type="FunFam" id="3.40.50.2020:FF:000021">
    <property type="entry name" value="Adenine phosphoribosyltransferase"/>
    <property type="match status" value="1"/>
</dbReference>
<dbReference type="NCBIfam" id="TIGR01090">
    <property type="entry name" value="apt"/>
    <property type="match status" value="1"/>
</dbReference>
<dbReference type="AlphaFoldDB" id="A0A2W5VTD9"/>
<accession>A0A2W5VTD9</accession>
<dbReference type="PANTHER" id="PTHR11776:SF7">
    <property type="entry name" value="PHOSPHORIBOSYLTRANSFERASE DOMAIN-CONTAINING PROTEIN"/>
    <property type="match status" value="1"/>
</dbReference>
<evidence type="ECO:0000259" key="13">
    <source>
        <dbReference type="Pfam" id="PF00156"/>
    </source>
</evidence>
<dbReference type="GO" id="GO:0006168">
    <property type="term" value="P:adenine salvage"/>
    <property type="evidence" value="ECO:0007669"/>
    <property type="project" value="InterPro"/>
</dbReference>
<dbReference type="Proteomes" id="UP000249061">
    <property type="component" value="Unassembled WGS sequence"/>
</dbReference>
<evidence type="ECO:0000256" key="4">
    <source>
        <dbReference type="ARBA" id="ARBA00008391"/>
    </source>
</evidence>
<dbReference type="InterPro" id="IPR029057">
    <property type="entry name" value="PRTase-like"/>
</dbReference>
<comment type="catalytic activity">
    <reaction evidence="1 11">
        <text>AMP + diphosphate = 5-phospho-alpha-D-ribose 1-diphosphate + adenine</text>
        <dbReference type="Rhea" id="RHEA:16609"/>
        <dbReference type="ChEBI" id="CHEBI:16708"/>
        <dbReference type="ChEBI" id="CHEBI:33019"/>
        <dbReference type="ChEBI" id="CHEBI:58017"/>
        <dbReference type="ChEBI" id="CHEBI:456215"/>
        <dbReference type="EC" id="2.4.2.7"/>
    </reaction>
</comment>
<dbReference type="EMBL" id="QFQP01000001">
    <property type="protein sequence ID" value="PZR18824.1"/>
    <property type="molecule type" value="Genomic_DNA"/>
</dbReference>
<dbReference type="Pfam" id="PF00156">
    <property type="entry name" value="Pribosyltran"/>
    <property type="match status" value="1"/>
</dbReference>
<proteinExistence type="inferred from homology"/>
<dbReference type="SUPFAM" id="SSF53271">
    <property type="entry name" value="PRTase-like"/>
    <property type="match status" value="1"/>
</dbReference>
<evidence type="ECO:0000256" key="11">
    <source>
        <dbReference type="HAMAP-Rule" id="MF_00004"/>
    </source>
</evidence>
<evidence type="ECO:0000313" key="14">
    <source>
        <dbReference type="EMBL" id="PZR18824.1"/>
    </source>
</evidence>
<keyword evidence="8 11" id="KW-0328">Glycosyltransferase</keyword>
<feature type="transmembrane region" description="Helical" evidence="12">
    <location>
        <begin position="63"/>
        <end position="81"/>
    </location>
</feature>
<dbReference type="NCBIfam" id="NF002636">
    <property type="entry name" value="PRK02304.1-5"/>
    <property type="match status" value="1"/>
</dbReference>
<keyword evidence="10 11" id="KW-0660">Purine salvage</keyword>
<keyword evidence="12" id="KW-0812">Transmembrane</keyword>
<evidence type="ECO:0000256" key="10">
    <source>
        <dbReference type="ARBA" id="ARBA00022726"/>
    </source>
</evidence>
<dbReference type="InterPro" id="IPR005764">
    <property type="entry name" value="Ade_phspho_trans"/>
</dbReference>
<sequence length="176" mass="18527">MTDVKLLERAIRTIPDYPKKGILFRDITTLLGDAVAFREAVNGLVSDWRDAKVDKVAGLEARGFILGGAVAAALGVGFVPIRKKGKLPHQTIRVSYALEYGTDELEMHVDAVSSGERVLIIDDLIATGGTAGAAIELLRRSGAHVVGAGFVIDLPDLGGAAKLGVEVRSLIAFGGH</sequence>
<dbReference type="NCBIfam" id="NF002634">
    <property type="entry name" value="PRK02304.1-3"/>
    <property type="match status" value="1"/>
</dbReference>
<dbReference type="PANTHER" id="PTHR11776">
    <property type="entry name" value="ADENINE PHOSPHORIBOSYLTRANSFERASE"/>
    <property type="match status" value="1"/>
</dbReference>
<evidence type="ECO:0000256" key="6">
    <source>
        <dbReference type="ARBA" id="ARBA00011893"/>
    </source>
</evidence>
<protein>
    <recommendedName>
        <fullName evidence="6 11">Adenine phosphoribosyltransferase</fullName>
        <shortName evidence="11">APRT</shortName>
        <ecNumber evidence="6 11">2.4.2.7</ecNumber>
    </recommendedName>
</protein>
<comment type="pathway">
    <text evidence="3 11">Purine metabolism; AMP biosynthesis via salvage pathway; AMP from adenine: step 1/1.</text>
</comment>
<dbReference type="InterPro" id="IPR000836">
    <property type="entry name" value="PRTase_dom"/>
</dbReference>
<keyword evidence="12" id="KW-1133">Transmembrane helix</keyword>
<comment type="subcellular location">
    <subcellularLocation>
        <location evidence="2 11">Cytoplasm</location>
    </subcellularLocation>
</comment>
<keyword evidence="9 11" id="KW-0808">Transferase</keyword>
<comment type="function">
    <text evidence="11">Catalyzes a salvage reaction resulting in the formation of AMP, that is energically less costly than de novo synthesis.</text>
</comment>
<keyword evidence="7 11" id="KW-0963">Cytoplasm</keyword>
<keyword evidence="12" id="KW-0472">Membrane</keyword>
<dbReference type="GO" id="GO:0006166">
    <property type="term" value="P:purine ribonucleoside salvage"/>
    <property type="evidence" value="ECO:0007669"/>
    <property type="project" value="UniProtKB-UniRule"/>
</dbReference>
<evidence type="ECO:0000256" key="3">
    <source>
        <dbReference type="ARBA" id="ARBA00004659"/>
    </source>
</evidence>
<evidence type="ECO:0000256" key="5">
    <source>
        <dbReference type="ARBA" id="ARBA00011738"/>
    </source>
</evidence>
<comment type="subunit">
    <text evidence="5 11">Homodimer.</text>
</comment>
<evidence type="ECO:0000256" key="12">
    <source>
        <dbReference type="SAM" id="Phobius"/>
    </source>
</evidence>
<evidence type="ECO:0000256" key="7">
    <source>
        <dbReference type="ARBA" id="ARBA00022490"/>
    </source>
</evidence>
<evidence type="ECO:0000313" key="15">
    <source>
        <dbReference type="Proteomes" id="UP000249061"/>
    </source>
</evidence>
<gene>
    <name evidence="11" type="primary">apt</name>
    <name evidence="14" type="ORF">DI536_01570</name>
</gene>
<feature type="domain" description="Phosphoribosyltransferase" evidence="13">
    <location>
        <begin position="39"/>
        <end position="153"/>
    </location>
</feature>
<dbReference type="CDD" id="cd06223">
    <property type="entry name" value="PRTases_typeI"/>
    <property type="match status" value="1"/>
</dbReference>
<evidence type="ECO:0000256" key="1">
    <source>
        <dbReference type="ARBA" id="ARBA00000868"/>
    </source>
</evidence>
<evidence type="ECO:0000256" key="2">
    <source>
        <dbReference type="ARBA" id="ARBA00004496"/>
    </source>
</evidence>
<dbReference type="GO" id="GO:0005737">
    <property type="term" value="C:cytoplasm"/>
    <property type="evidence" value="ECO:0007669"/>
    <property type="project" value="UniProtKB-SubCell"/>
</dbReference>
<comment type="caution">
    <text evidence="14">The sequence shown here is derived from an EMBL/GenBank/DDBJ whole genome shotgun (WGS) entry which is preliminary data.</text>
</comment>